<evidence type="ECO:0000313" key="2">
    <source>
        <dbReference type="EnsemblPlants" id="cds.evm.model.07.710"/>
    </source>
</evidence>
<accession>A0A803Q647</accession>
<reference evidence="2" key="1">
    <citation type="submission" date="2018-11" db="EMBL/GenBank/DDBJ databases">
        <authorList>
            <person name="Grassa J C."/>
        </authorList>
    </citation>
    <scope>NUCLEOTIDE SEQUENCE [LARGE SCALE GENOMIC DNA]</scope>
</reference>
<dbReference type="Proteomes" id="UP000596661">
    <property type="component" value="Chromosome 7"/>
</dbReference>
<feature type="region of interest" description="Disordered" evidence="1">
    <location>
        <begin position="83"/>
        <end position="103"/>
    </location>
</feature>
<protein>
    <submittedName>
        <fullName evidence="2">Uncharacterized protein</fullName>
    </submittedName>
</protein>
<dbReference type="AlphaFoldDB" id="A0A803Q647"/>
<sequence length="103" mass="11887">MDKPCFSNKPSAPLPTRDRSIPFGMSDMESIVTRSRLERMEATGRAPTAKEVHYVYNFRHNPTFWGFYYLHKKVSTDQTWEKLGNKNSPLSQSSECDRSLLNA</sequence>
<evidence type="ECO:0000313" key="3">
    <source>
        <dbReference type="Proteomes" id="UP000596661"/>
    </source>
</evidence>
<evidence type="ECO:0000256" key="1">
    <source>
        <dbReference type="SAM" id="MobiDB-lite"/>
    </source>
</evidence>
<dbReference type="EnsemblPlants" id="evm.model.07.710">
    <property type="protein sequence ID" value="cds.evm.model.07.710"/>
    <property type="gene ID" value="evm.TU.07.710"/>
</dbReference>
<feature type="region of interest" description="Disordered" evidence="1">
    <location>
        <begin position="1"/>
        <end position="20"/>
    </location>
</feature>
<proteinExistence type="predicted"/>
<dbReference type="EMBL" id="UZAU01000642">
    <property type="status" value="NOT_ANNOTATED_CDS"/>
    <property type="molecule type" value="Genomic_DNA"/>
</dbReference>
<feature type="compositionally biased region" description="Polar residues" evidence="1">
    <location>
        <begin position="85"/>
        <end position="94"/>
    </location>
</feature>
<reference evidence="2" key="2">
    <citation type="submission" date="2021-03" db="UniProtKB">
        <authorList>
            <consortium name="EnsemblPlants"/>
        </authorList>
    </citation>
    <scope>IDENTIFICATION</scope>
</reference>
<keyword evidence="3" id="KW-1185">Reference proteome</keyword>
<dbReference type="Gramene" id="evm.model.07.710">
    <property type="protein sequence ID" value="cds.evm.model.07.710"/>
    <property type="gene ID" value="evm.TU.07.710"/>
</dbReference>
<organism evidence="2 3">
    <name type="scientific">Cannabis sativa</name>
    <name type="common">Hemp</name>
    <name type="synonym">Marijuana</name>
    <dbReference type="NCBI Taxonomy" id="3483"/>
    <lineage>
        <taxon>Eukaryota</taxon>
        <taxon>Viridiplantae</taxon>
        <taxon>Streptophyta</taxon>
        <taxon>Embryophyta</taxon>
        <taxon>Tracheophyta</taxon>
        <taxon>Spermatophyta</taxon>
        <taxon>Magnoliopsida</taxon>
        <taxon>eudicotyledons</taxon>
        <taxon>Gunneridae</taxon>
        <taxon>Pentapetalae</taxon>
        <taxon>rosids</taxon>
        <taxon>fabids</taxon>
        <taxon>Rosales</taxon>
        <taxon>Cannabaceae</taxon>
        <taxon>Cannabis</taxon>
    </lineage>
</organism>
<name>A0A803Q647_CANSA</name>